<evidence type="ECO:0000256" key="6">
    <source>
        <dbReference type="ARBA" id="ARBA00023136"/>
    </source>
</evidence>
<comment type="caution">
    <text evidence="9">The sequence shown here is derived from an EMBL/GenBank/DDBJ whole genome shotgun (WGS) entry which is preliminary data.</text>
</comment>
<dbReference type="RefSeq" id="WP_139465214.1">
    <property type="nucleotide sequence ID" value="NZ_VDHJ01000004.1"/>
</dbReference>
<proteinExistence type="inferred from homology"/>
<feature type="transmembrane region" description="Helical" evidence="7">
    <location>
        <begin position="121"/>
        <end position="142"/>
    </location>
</feature>
<evidence type="ECO:0000256" key="4">
    <source>
        <dbReference type="ARBA" id="ARBA00022692"/>
    </source>
</evidence>
<dbReference type="OrthoDB" id="9791874at2"/>
<evidence type="ECO:0000259" key="8">
    <source>
        <dbReference type="Pfam" id="PF03458"/>
    </source>
</evidence>
<comment type="subcellular location">
    <subcellularLocation>
        <location evidence="1">Cell membrane</location>
        <topology evidence="1">Multi-pass membrane protein</topology>
    </subcellularLocation>
</comment>
<organism evidence="9 10">
    <name type="scientific">Corynebacterium tapiri</name>
    <dbReference type="NCBI Taxonomy" id="1448266"/>
    <lineage>
        <taxon>Bacteria</taxon>
        <taxon>Bacillati</taxon>
        <taxon>Actinomycetota</taxon>
        <taxon>Actinomycetes</taxon>
        <taxon>Mycobacteriales</taxon>
        <taxon>Corynebacteriaceae</taxon>
        <taxon>Corynebacterium</taxon>
    </lineage>
</organism>
<gene>
    <name evidence="9" type="ORF">FHE74_03815</name>
</gene>
<feature type="transmembrane region" description="Helical" evidence="7">
    <location>
        <begin position="181"/>
        <end position="201"/>
    </location>
</feature>
<protein>
    <submittedName>
        <fullName evidence="9">Trimeric intracellular cation channel family protein</fullName>
    </submittedName>
</protein>
<evidence type="ECO:0000256" key="1">
    <source>
        <dbReference type="ARBA" id="ARBA00004651"/>
    </source>
</evidence>
<evidence type="ECO:0000256" key="2">
    <source>
        <dbReference type="ARBA" id="ARBA00008193"/>
    </source>
</evidence>
<dbReference type="InterPro" id="IPR005115">
    <property type="entry name" value="Gly_transporter"/>
</dbReference>
<evidence type="ECO:0000313" key="10">
    <source>
        <dbReference type="Proteomes" id="UP000312032"/>
    </source>
</evidence>
<evidence type="ECO:0000256" key="7">
    <source>
        <dbReference type="SAM" id="Phobius"/>
    </source>
</evidence>
<dbReference type="Proteomes" id="UP000312032">
    <property type="component" value="Unassembled WGS sequence"/>
</dbReference>
<feature type="transmembrane region" description="Helical" evidence="7">
    <location>
        <begin position="12"/>
        <end position="32"/>
    </location>
</feature>
<keyword evidence="10" id="KW-1185">Reference proteome</keyword>
<dbReference type="PANTHER" id="PTHR30506">
    <property type="entry name" value="INNER MEMBRANE PROTEIN"/>
    <property type="match status" value="1"/>
</dbReference>
<dbReference type="EMBL" id="VDHJ01000004">
    <property type="protein sequence ID" value="TNL98786.1"/>
    <property type="molecule type" value="Genomic_DNA"/>
</dbReference>
<evidence type="ECO:0000313" key="9">
    <source>
        <dbReference type="EMBL" id="TNL98786.1"/>
    </source>
</evidence>
<feature type="domain" description="Glycine transporter" evidence="8">
    <location>
        <begin position="102"/>
        <end position="176"/>
    </location>
</feature>
<feature type="domain" description="Glycine transporter" evidence="8">
    <location>
        <begin position="15"/>
        <end position="88"/>
    </location>
</feature>
<dbReference type="Pfam" id="PF03458">
    <property type="entry name" value="Gly_transporter"/>
    <property type="match status" value="2"/>
</dbReference>
<accession>A0A5C4U5W5</accession>
<keyword evidence="3" id="KW-1003">Cell membrane</keyword>
<sequence>MQGEVPVPVEQLYRLIDVSGVFLMGVVGGRIARQKDYDIVGFFFLALFSALGGGMIRDTLIQAGAPAAVAEREYLMLAFAGAMIAWLTRFQGPLWDKLEAHADAIISASWAVTGATKALNFGMPLLSALFMGVLTATGGGMIRDVVTGERPRVFGGNGLAVIPAVLAGLICAVFHHAHLQFIGMILGLLVGAGLSIASYWFGWQMHRDPDFAPVNMTARQVYSLLSRAKNRLVRRNQRPVDEIIEDMRSGEDVSEELHEVQTAQDYSFEDVLRALHSDDSDAGRENERAFIEAWLSWKKEQAEKQG</sequence>
<keyword evidence="4 7" id="KW-0812">Transmembrane</keyword>
<feature type="transmembrane region" description="Helical" evidence="7">
    <location>
        <begin position="39"/>
        <end position="56"/>
    </location>
</feature>
<dbReference type="GO" id="GO:0005886">
    <property type="term" value="C:plasma membrane"/>
    <property type="evidence" value="ECO:0007669"/>
    <property type="project" value="UniProtKB-SubCell"/>
</dbReference>
<dbReference type="AlphaFoldDB" id="A0A5C4U5W5"/>
<dbReference type="PANTHER" id="PTHR30506:SF3">
    <property type="entry name" value="UPF0126 INNER MEMBRANE PROTEIN YADS-RELATED"/>
    <property type="match status" value="1"/>
</dbReference>
<reference evidence="9 10" key="1">
    <citation type="submission" date="2019-06" db="EMBL/GenBank/DDBJ databases">
        <authorList>
            <person name="Li J."/>
        </authorList>
    </citation>
    <scope>NUCLEOTIDE SEQUENCE [LARGE SCALE GENOMIC DNA]</scope>
    <source>
        <strain evidence="9 10">LMG 28165</strain>
    </source>
</reference>
<evidence type="ECO:0000256" key="3">
    <source>
        <dbReference type="ARBA" id="ARBA00022475"/>
    </source>
</evidence>
<feature type="transmembrane region" description="Helical" evidence="7">
    <location>
        <begin position="154"/>
        <end position="175"/>
    </location>
</feature>
<keyword evidence="5 7" id="KW-1133">Transmembrane helix</keyword>
<name>A0A5C4U5W5_9CORY</name>
<evidence type="ECO:0000256" key="5">
    <source>
        <dbReference type="ARBA" id="ARBA00022989"/>
    </source>
</evidence>
<comment type="similarity">
    <text evidence="2">Belongs to the UPF0126 family.</text>
</comment>
<keyword evidence="6 7" id="KW-0472">Membrane</keyword>